<dbReference type="PROSITE" id="PS51934">
    <property type="entry name" value="LRAT"/>
    <property type="match status" value="1"/>
</dbReference>
<dbReference type="InterPro" id="IPR051496">
    <property type="entry name" value="H-rev107_PLA/AT"/>
</dbReference>
<proteinExistence type="inferred from homology"/>
<keyword evidence="3" id="KW-0378">Hydrolase</keyword>
<keyword evidence="7" id="KW-1185">Reference proteome</keyword>
<dbReference type="GeneTree" id="ENSGT00940000162660"/>
<reference evidence="6" key="3">
    <citation type="submission" date="2025-09" db="UniProtKB">
        <authorList>
            <consortium name="Ensembl"/>
        </authorList>
    </citation>
    <scope>IDENTIFICATION</scope>
</reference>
<evidence type="ECO:0000256" key="2">
    <source>
        <dbReference type="ARBA" id="ARBA00022679"/>
    </source>
</evidence>
<dbReference type="Ensembl" id="ENSACAT00000038383.1">
    <property type="protein sequence ID" value="ENSACAP00000038726.1"/>
    <property type="gene ID" value="ENSACAG00000036638.1"/>
</dbReference>
<dbReference type="InParanoid" id="A0A803TU36"/>
<dbReference type="GO" id="GO:0004623">
    <property type="term" value="F:phospholipase A2 activity"/>
    <property type="evidence" value="ECO:0000318"/>
    <property type="project" value="GO_Central"/>
</dbReference>
<dbReference type="GO" id="GO:0070292">
    <property type="term" value="P:N-acylphosphatidylethanolamine metabolic process"/>
    <property type="evidence" value="ECO:0000318"/>
    <property type="project" value="GO_Central"/>
</dbReference>
<evidence type="ECO:0000259" key="5">
    <source>
        <dbReference type="PROSITE" id="PS51934"/>
    </source>
</evidence>
<protein>
    <recommendedName>
        <fullName evidence="5">LRAT domain-containing protein</fullName>
    </recommendedName>
</protein>
<dbReference type="PANTHER" id="PTHR13943:SF31">
    <property type="entry name" value="PHOSPHOLIPASE A AND ACYLTRANSFERASE 3"/>
    <property type="match status" value="1"/>
</dbReference>
<reference evidence="6 7" key="1">
    <citation type="submission" date="2009-12" db="EMBL/GenBank/DDBJ databases">
        <title>The Genome Sequence of Anolis carolinensis (Green Anole Lizard).</title>
        <authorList>
            <consortium name="The Genome Sequencing Platform"/>
            <person name="Di Palma F."/>
            <person name="Alfoldi J."/>
            <person name="Heiman D."/>
            <person name="Young S."/>
            <person name="Grabherr M."/>
            <person name="Johnson J."/>
            <person name="Lander E.S."/>
            <person name="Lindblad-Toh K."/>
        </authorList>
    </citation>
    <scope>NUCLEOTIDE SEQUENCE [LARGE SCALE GENOMIC DNA]</scope>
    <source>
        <strain evidence="6 7">JBL SC #1</strain>
    </source>
</reference>
<organism evidence="6 7">
    <name type="scientific">Anolis carolinensis</name>
    <name type="common">Green anole</name>
    <name type="synonym">American chameleon</name>
    <dbReference type="NCBI Taxonomy" id="28377"/>
    <lineage>
        <taxon>Eukaryota</taxon>
        <taxon>Metazoa</taxon>
        <taxon>Chordata</taxon>
        <taxon>Craniata</taxon>
        <taxon>Vertebrata</taxon>
        <taxon>Euteleostomi</taxon>
        <taxon>Lepidosauria</taxon>
        <taxon>Squamata</taxon>
        <taxon>Bifurcata</taxon>
        <taxon>Unidentata</taxon>
        <taxon>Episquamata</taxon>
        <taxon>Toxicofera</taxon>
        <taxon>Iguania</taxon>
        <taxon>Dactyloidae</taxon>
        <taxon>Anolis</taxon>
    </lineage>
</organism>
<name>A0A803TU36_ANOCA</name>
<evidence type="ECO:0000313" key="7">
    <source>
        <dbReference type="Proteomes" id="UP000001646"/>
    </source>
</evidence>
<dbReference type="Pfam" id="PF04970">
    <property type="entry name" value="LRAT"/>
    <property type="match status" value="1"/>
</dbReference>
<evidence type="ECO:0000313" key="6">
    <source>
        <dbReference type="Ensembl" id="ENSACAP00000038726.1"/>
    </source>
</evidence>
<accession>A0A803TU36</accession>
<dbReference type="Proteomes" id="UP000001646">
    <property type="component" value="Chromosome 5"/>
</dbReference>
<evidence type="ECO:0000256" key="3">
    <source>
        <dbReference type="ARBA" id="ARBA00022801"/>
    </source>
</evidence>
<dbReference type="PANTHER" id="PTHR13943">
    <property type="entry name" value="HRAS-LIKE SUPPRESSOR - RELATED"/>
    <property type="match status" value="1"/>
</dbReference>
<dbReference type="Gene3D" id="3.90.1720.10">
    <property type="entry name" value="endopeptidase domain like (from Nostoc punctiforme)"/>
    <property type="match status" value="1"/>
</dbReference>
<dbReference type="AlphaFoldDB" id="A0A803TU36"/>
<keyword evidence="4" id="KW-0443">Lipid metabolism</keyword>
<feature type="domain" description="LRAT" evidence="5">
    <location>
        <begin position="1"/>
        <end position="107"/>
    </location>
</feature>
<comment type="similarity">
    <text evidence="1">Belongs to the H-rev107 family.</text>
</comment>
<keyword evidence="2" id="KW-0808">Transferase</keyword>
<reference evidence="6" key="2">
    <citation type="submission" date="2025-08" db="UniProtKB">
        <authorList>
            <consortium name="Ensembl"/>
        </authorList>
    </citation>
    <scope>IDENTIFICATION</scope>
</reference>
<sequence length="127" mass="15020">MIQFQMPFFQHWGIYVGDGNVVHFGWPAVRLLPFEYEVRKDHVKEVSLAISFGVYNKFDKYYPPLPPERVVKRAEYMVGKTMRYYPGSANCEHFATMMRYDITRSGQVHLPHILFSAWALFRLNDKP</sequence>
<dbReference type="GO" id="GO:0016410">
    <property type="term" value="F:N-acyltransferase activity"/>
    <property type="evidence" value="ECO:0000318"/>
    <property type="project" value="GO_Central"/>
</dbReference>
<evidence type="ECO:0000256" key="4">
    <source>
        <dbReference type="ARBA" id="ARBA00023098"/>
    </source>
</evidence>
<dbReference type="InterPro" id="IPR007053">
    <property type="entry name" value="LRAT_dom"/>
</dbReference>
<dbReference type="GO" id="GO:0008970">
    <property type="term" value="F:phospholipase A1 activity"/>
    <property type="evidence" value="ECO:0000318"/>
    <property type="project" value="GO_Central"/>
</dbReference>
<evidence type="ECO:0000256" key="1">
    <source>
        <dbReference type="ARBA" id="ARBA00007824"/>
    </source>
</evidence>
<dbReference type="GO" id="GO:0005737">
    <property type="term" value="C:cytoplasm"/>
    <property type="evidence" value="ECO:0000318"/>
    <property type="project" value="GO_Central"/>
</dbReference>